<comment type="caution">
    <text evidence="7">The sequence shown here is derived from an EMBL/GenBank/DDBJ whole genome shotgun (WGS) entry which is preliminary data.</text>
</comment>
<sequence length="229" mass="24764">MQGLAAGYGKKRVLHGLDMDLNQGEILLVLGHNGAGKTTLLQTMFGLLRPMAGSIAFEGREIGGRTPAANVRDGIAFVPQGHGIFRSLTVRTNLELGAFAERDAARMPERLEAVFELFPILKERAQQIGGTMSGGQQQMLAIGMALMHGPRVLILDEPSIGLAPNLVERVMQSIRTVNERFGTTILMVEQNVKLSLPIASRAVVVKTGAVVYEGDPAPLTDHVRLMQLF</sequence>
<dbReference type="CDD" id="cd03224">
    <property type="entry name" value="ABC_TM1139_LivF_branched"/>
    <property type="match status" value="1"/>
</dbReference>
<dbReference type="PANTHER" id="PTHR43820">
    <property type="entry name" value="HIGH-AFFINITY BRANCHED-CHAIN AMINO ACID TRANSPORT ATP-BINDING PROTEIN LIVF"/>
    <property type="match status" value="1"/>
</dbReference>
<keyword evidence="3" id="KW-0547">Nucleotide-binding</keyword>
<dbReference type="SUPFAM" id="SSF52540">
    <property type="entry name" value="P-loop containing nucleoside triphosphate hydrolases"/>
    <property type="match status" value="1"/>
</dbReference>
<protein>
    <submittedName>
        <fullName evidence="7">ABC transporter ATP-binding protein</fullName>
    </submittedName>
</protein>
<dbReference type="RefSeq" id="WP_379907085.1">
    <property type="nucleotide sequence ID" value="NZ_JBHRTR010000054.1"/>
</dbReference>
<reference evidence="8" key="1">
    <citation type="journal article" date="2019" name="Int. J. Syst. Evol. Microbiol.">
        <title>The Global Catalogue of Microorganisms (GCM) 10K type strain sequencing project: providing services to taxonomists for standard genome sequencing and annotation.</title>
        <authorList>
            <consortium name="The Broad Institute Genomics Platform"/>
            <consortium name="The Broad Institute Genome Sequencing Center for Infectious Disease"/>
            <person name="Wu L."/>
            <person name="Ma J."/>
        </authorList>
    </citation>
    <scope>NUCLEOTIDE SEQUENCE [LARGE SCALE GENOMIC DNA]</scope>
    <source>
        <strain evidence="8">KCTC 42964</strain>
    </source>
</reference>
<dbReference type="InterPro" id="IPR003439">
    <property type="entry name" value="ABC_transporter-like_ATP-bd"/>
</dbReference>
<dbReference type="PANTHER" id="PTHR43820:SF4">
    <property type="entry name" value="HIGH-AFFINITY BRANCHED-CHAIN AMINO ACID TRANSPORT ATP-BINDING PROTEIN LIVF"/>
    <property type="match status" value="1"/>
</dbReference>
<organism evidence="7 8">
    <name type="scientific">Marinibaculum pumilum</name>
    <dbReference type="NCBI Taxonomy" id="1766165"/>
    <lineage>
        <taxon>Bacteria</taxon>
        <taxon>Pseudomonadati</taxon>
        <taxon>Pseudomonadota</taxon>
        <taxon>Alphaproteobacteria</taxon>
        <taxon>Rhodospirillales</taxon>
        <taxon>Rhodospirillaceae</taxon>
        <taxon>Marinibaculum</taxon>
    </lineage>
</organism>
<dbReference type="PROSITE" id="PS00211">
    <property type="entry name" value="ABC_TRANSPORTER_1"/>
    <property type="match status" value="1"/>
</dbReference>
<dbReference type="InterPro" id="IPR017871">
    <property type="entry name" value="ABC_transporter-like_CS"/>
</dbReference>
<dbReference type="SMART" id="SM00382">
    <property type="entry name" value="AAA"/>
    <property type="match status" value="1"/>
</dbReference>
<keyword evidence="4 7" id="KW-0067">ATP-binding</keyword>
<dbReference type="PROSITE" id="PS50893">
    <property type="entry name" value="ABC_TRANSPORTER_2"/>
    <property type="match status" value="1"/>
</dbReference>
<gene>
    <name evidence="7" type="ORF">ACFOGJ_29230</name>
</gene>
<evidence type="ECO:0000313" key="7">
    <source>
        <dbReference type="EMBL" id="MFC3231366.1"/>
    </source>
</evidence>
<comment type="similarity">
    <text evidence="1">Belongs to the ABC transporter superfamily.</text>
</comment>
<dbReference type="Proteomes" id="UP001595528">
    <property type="component" value="Unassembled WGS sequence"/>
</dbReference>
<dbReference type="Gene3D" id="3.40.50.300">
    <property type="entry name" value="P-loop containing nucleotide triphosphate hydrolases"/>
    <property type="match status" value="1"/>
</dbReference>
<evidence type="ECO:0000256" key="3">
    <source>
        <dbReference type="ARBA" id="ARBA00022741"/>
    </source>
</evidence>
<evidence type="ECO:0000313" key="8">
    <source>
        <dbReference type="Proteomes" id="UP001595528"/>
    </source>
</evidence>
<name>A0ABV7LAC4_9PROT</name>
<keyword evidence="8" id="KW-1185">Reference proteome</keyword>
<evidence type="ECO:0000256" key="4">
    <source>
        <dbReference type="ARBA" id="ARBA00022840"/>
    </source>
</evidence>
<accession>A0ABV7LAC4</accession>
<evidence type="ECO:0000256" key="1">
    <source>
        <dbReference type="ARBA" id="ARBA00005417"/>
    </source>
</evidence>
<feature type="domain" description="ABC transporter" evidence="6">
    <location>
        <begin position="1"/>
        <end position="228"/>
    </location>
</feature>
<keyword evidence="5" id="KW-0029">Amino-acid transport</keyword>
<dbReference type="InterPro" id="IPR052156">
    <property type="entry name" value="BCAA_Transport_ATP-bd_LivF"/>
</dbReference>
<dbReference type="Pfam" id="PF00005">
    <property type="entry name" value="ABC_tran"/>
    <property type="match status" value="1"/>
</dbReference>
<evidence type="ECO:0000256" key="5">
    <source>
        <dbReference type="ARBA" id="ARBA00022970"/>
    </source>
</evidence>
<evidence type="ECO:0000259" key="6">
    <source>
        <dbReference type="PROSITE" id="PS50893"/>
    </source>
</evidence>
<dbReference type="InterPro" id="IPR027417">
    <property type="entry name" value="P-loop_NTPase"/>
</dbReference>
<dbReference type="GO" id="GO:0005524">
    <property type="term" value="F:ATP binding"/>
    <property type="evidence" value="ECO:0007669"/>
    <property type="project" value="UniProtKB-KW"/>
</dbReference>
<dbReference type="EMBL" id="JBHRTR010000054">
    <property type="protein sequence ID" value="MFC3231366.1"/>
    <property type="molecule type" value="Genomic_DNA"/>
</dbReference>
<keyword evidence="2" id="KW-0813">Transport</keyword>
<evidence type="ECO:0000256" key="2">
    <source>
        <dbReference type="ARBA" id="ARBA00022448"/>
    </source>
</evidence>
<proteinExistence type="inferred from homology"/>
<dbReference type="InterPro" id="IPR003593">
    <property type="entry name" value="AAA+_ATPase"/>
</dbReference>